<evidence type="ECO:0000256" key="1">
    <source>
        <dbReference type="SAM" id="SignalP"/>
    </source>
</evidence>
<organism evidence="2 3">
    <name type="scientific">Listeria monocytogenes</name>
    <dbReference type="NCBI Taxonomy" id="1639"/>
    <lineage>
        <taxon>Bacteria</taxon>
        <taxon>Bacillati</taxon>
        <taxon>Bacillota</taxon>
        <taxon>Bacilli</taxon>
        <taxon>Bacillales</taxon>
        <taxon>Listeriaceae</taxon>
        <taxon>Listeria</taxon>
    </lineage>
</organism>
<feature type="signal peptide" evidence="1">
    <location>
        <begin position="1"/>
        <end position="19"/>
    </location>
</feature>
<proteinExistence type="predicted"/>
<name>A0AA87CHE5_LISMN</name>
<reference evidence="2 3" key="1">
    <citation type="submission" date="2018-08" db="EMBL/GenBank/DDBJ databases">
        <authorList>
            <consortium name="GenomeTrakr: Next Generation Sequencing Network for Food Pathogen Tracability"/>
        </authorList>
    </citation>
    <scope>NUCLEOTIDE SEQUENCE [LARGE SCALE GENOMIC DNA]</scope>
    <source>
        <strain evidence="2 3">CFSAN060999</strain>
    </source>
</reference>
<sequence>MKKLVAAILSTATIAGVVASGVTAFATQTIDGREGDTSGEIQVNGIIGEFDNTTPGPDPVDPNAWINVTIPTTALFYTTEASNHTEIVSPNYKVINNSAVGVIVSVTGVDTPSNMGEVDLLNVNDIELFANGEATVVETELFTLTGNTGANADGDFGFNGEATPVDSSKESNPSFNLVLSFAPDLADEE</sequence>
<dbReference type="AlphaFoldDB" id="A0AA87CHE5"/>
<comment type="caution">
    <text evidence="2">The sequence shown here is derived from an EMBL/GenBank/DDBJ whole genome shotgun (WGS) entry which is preliminary data.</text>
</comment>
<gene>
    <name evidence="2" type="ORF">B4X68_16015</name>
</gene>
<keyword evidence="1" id="KW-0732">Signal</keyword>
<feature type="chain" id="PRO_5041725359" description="WxL domain-containing protein" evidence="1">
    <location>
        <begin position="20"/>
        <end position="189"/>
    </location>
</feature>
<dbReference type="EMBL" id="AAAICE010000028">
    <property type="protein sequence ID" value="EAC3883502.1"/>
    <property type="molecule type" value="Genomic_DNA"/>
</dbReference>
<protein>
    <recommendedName>
        <fullName evidence="4">WxL domain-containing protein</fullName>
    </recommendedName>
</protein>
<evidence type="ECO:0008006" key="4">
    <source>
        <dbReference type="Google" id="ProtNLM"/>
    </source>
</evidence>
<evidence type="ECO:0000313" key="2">
    <source>
        <dbReference type="EMBL" id="EAC3883502.1"/>
    </source>
</evidence>
<dbReference type="Proteomes" id="UP000356407">
    <property type="component" value="Unassembled WGS sequence"/>
</dbReference>
<accession>A0AA87CHE5</accession>
<evidence type="ECO:0000313" key="3">
    <source>
        <dbReference type="Proteomes" id="UP000356407"/>
    </source>
</evidence>